<feature type="region of interest" description="Disordered" evidence="5">
    <location>
        <begin position="220"/>
        <end position="299"/>
    </location>
</feature>
<feature type="compositionally biased region" description="Basic residues" evidence="5">
    <location>
        <begin position="1"/>
        <end position="14"/>
    </location>
</feature>
<dbReference type="Gene3D" id="1.20.870.10">
    <property type="entry name" value="Son of sevenless (SoS) protein Chain: S domain 1"/>
    <property type="match status" value="1"/>
</dbReference>
<organism evidence="9 10">
    <name type="scientific">Lentinus tigrinus ALCF2SS1-6</name>
    <dbReference type="NCBI Taxonomy" id="1328759"/>
    <lineage>
        <taxon>Eukaryota</taxon>
        <taxon>Fungi</taxon>
        <taxon>Dikarya</taxon>
        <taxon>Basidiomycota</taxon>
        <taxon>Agaricomycotina</taxon>
        <taxon>Agaricomycetes</taxon>
        <taxon>Polyporales</taxon>
        <taxon>Polyporaceae</taxon>
        <taxon>Lentinus</taxon>
    </lineage>
</organism>
<accession>A0A5C2SN40</accession>
<feature type="domain" description="N-terminal Ras-GEF" evidence="8">
    <location>
        <begin position="397"/>
        <end position="531"/>
    </location>
</feature>
<evidence type="ECO:0000256" key="5">
    <source>
        <dbReference type="SAM" id="MobiDB-lite"/>
    </source>
</evidence>
<dbReference type="PRINTS" id="PR00452">
    <property type="entry name" value="SH3DOMAIN"/>
</dbReference>
<feature type="domain" description="Ras-GEF" evidence="7">
    <location>
        <begin position="560"/>
        <end position="802"/>
    </location>
</feature>
<dbReference type="InterPro" id="IPR008937">
    <property type="entry name" value="Ras-like_GEF"/>
</dbReference>
<dbReference type="InterPro" id="IPR036964">
    <property type="entry name" value="RASGEF_cat_dom_sf"/>
</dbReference>
<keyword evidence="10" id="KW-1185">Reference proteome</keyword>
<reference evidence="9" key="1">
    <citation type="journal article" date="2018" name="Genome Biol. Evol.">
        <title>Genomics and development of Lentinus tigrinus, a white-rot wood-decaying mushroom with dimorphic fruiting bodies.</title>
        <authorList>
            <person name="Wu B."/>
            <person name="Xu Z."/>
            <person name="Knudson A."/>
            <person name="Carlson A."/>
            <person name="Chen N."/>
            <person name="Kovaka S."/>
            <person name="LaButti K."/>
            <person name="Lipzen A."/>
            <person name="Pennachio C."/>
            <person name="Riley R."/>
            <person name="Schakwitz W."/>
            <person name="Umezawa K."/>
            <person name="Ohm R.A."/>
            <person name="Grigoriev I.V."/>
            <person name="Nagy L.G."/>
            <person name="Gibbons J."/>
            <person name="Hibbett D."/>
        </authorList>
    </citation>
    <scope>NUCLEOTIDE SEQUENCE [LARGE SCALE GENOMIC DNA]</scope>
    <source>
        <strain evidence="9">ALCF2SS1-6</strain>
    </source>
</reference>
<dbReference type="PROSITE" id="PS50009">
    <property type="entry name" value="RASGEF_CAT"/>
    <property type="match status" value="1"/>
</dbReference>
<dbReference type="InterPro" id="IPR001895">
    <property type="entry name" value="RASGEF_cat_dom"/>
</dbReference>
<dbReference type="Pfam" id="PF00618">
    <property type="entry name" value="RasGEF_N"/>
    <property type="match status" value="1"/>
</dbReference>
<evidence type="ECO:0000256" key="2">
    <source>
        <dbReference type="ARBA" id="ARBA00022658"/>
    </source>
</evidence>
<evidence type="ECO:0000259" key="8">
    <source>
        <dbReference type="PROSITE" id="PS50212"/>
    </source>
</evidence>
<dbReference type="InterPro" id="IPR023578">
    <property type="entry name" value="Ras_GEF_dom_sf"/>
</dbReference>
<keyword evidence="2 3" id="KW-0344">Guanine-nucleotide releasing factor</keyword>
<dbReference type="InterPro" id="IPR001452">
    <property type="entry name" value="SH3_domain"/>
</dbReference>
<evidence type="ECO:0000313" key="9">
    <source>
        <dbReference type="EMBL" id="RPD65061.1"/>
    </source>
</evidence>
<evidence type="ECO:0000256" key="4">
    <source>
        <dbReference type="PROSITE-ProRule" id="PRU00192"/>
    </source>
</evidence>
<dbReference type="PROSITE" id="PS50212">
    <property type="entry name" value="RASGEF_NTER"/>
    <property type="match status" value="1"/>
</dbReference>
<dbReference type="SMART" id="SM00147">
    <property type="entry name" value="RasGEF"/>
    <property type="match status" value="1"/>
</dbReference>
<dbReference type="PANTHER" id="PTHR23113:SF368">
    <property type="entry name" value="CELL DIVISION CONTROL PROTEIN 25"/>
    <property type="match status" value="1"/>
</dbReference>
<dbReference type="PANTHER" id="PTHR23113">
    <property type="entry name" value="GUANINE NUCLEOTIDE EXCHANGE FACTOR"/>
    <property type="match status" value="1"/>
</dbReference>
<dbReference type="GO" id="GO:0005886">
    <property type="term" value="C:plasma membrane"/>
    <property type="evidence" value="ECO:0007669"/>
    <property type="project" value="TreeGrafter"/>
</dbReference>
<feature type="domain" description="SH3" evidence="6">
    <location>
        <begin position="62"/>
        <end position="123"/>
    </location>
</feature>
<feature type="region of interest" description="Disordered" evidence="5">
    <location>
        <begin position="1"/>
        <end position="37"/>
    </location>
</feature>
<dbReference type="PROSITE" id="PS50002">
    <property type="entry name" value="SH3"/>
    <property type="match status" value="1"/>
</dbReference>
<dbReference type="GO" id="GO:0007265">
    <property type="term" value="P:Ras protein signal transduction"/>
    <property type="evidence" value="ECO:0007669"/>
    <property type="project" value="TreeGrafter"/>
</dbReference>
<protein>
    <submittedName>
        <fullName evidence="9">Ras GEF</fullName>
    </submittedName>
</protein>
<sequence>MAVLHHKPSRRGGLRPRLWIDPNPSNADPSLSTPASSISPDLNYSLAGSSEDTDNPTPTSSAELFYVLCLYDYDAEDSDQLSFRRNDILDVVKKEDTGWWAAIRPDDNTVGWIPSAFVEPISDALADKLRNGGNKVHIYQDDNKLNGSPELTDPFVVHSDGEHRGYDWMSLVNGDKIPIMQLGSEPSPPGIANMFSPLVPPHEGIDANFADAESELSPTDVVLSRKKKPLPPSAVESSDAEEGQVLTIPPAPVEEQPLPATPRTPGSARRRSMSLPNAETPPSEHQRSRSESGKPSVMRHLRRRPLLIDDQSSLKRLTTLFEAHNLEELDHLIMSPVVAESFDTFTRGTNRAIIPRPDKIKQITGDDEAQAFHDAKLVQGKWYLRPLYGEWEIQLQPDGSVSAGTLRALVEWLTVDFPRPIQESRYRQVFLTTYKSFATAEEVFDLLVAQFNIDHPSTLSLKELEQWKEKKLKPTRRRVLTVLHIWTDQFGLLQDDPYLARRIVDFVSSITSPPALANTAKDVLKSLERYISVIPPTPVSAQSRHKKGKGSKSGDLVRMDTVVLAQHLCMEEQKLYAKIRPHECMNWVKQQTGNTVKNLVAFNALHEKLGAWVKLSILSTEGLGKRAETIDFWIKVAEKCKSLHNYASMHALVYALSSPVISRLHLTWAHVGRRVQLEQLAKYHESTGNLSAYRLLQRSADGPCIPHIGMYLTDLQAADQQHPDNVLIEPSSSPLGTTVSLIHFAKREKWWEAIDAMLRHQAKPYAHAEDSAVVTYIEMNLAQAGEKDQGSFWMKSQEIQQAEMQHADIRKGLELAGF</sequence>
<dbReference type="Pfam" id="PF00617">
    <property type="entry name" value="RasGEF"/>
    <property type="match status" value="1"/>
</dbReference>
<keyword evidence="1 4" id="KW-0728">SH3 domain</keyword>
<dbReference type="STRING" id="1328759.A0A5C2SN40"/>
<dbReference type="CDD" id="cd00174">
    <property type="entry name" value="SH3"/>
    <property type="match status" value="1"/>
</dbReference>
<feature type="compositionally biased region" description="Polar residues" evidence="5">
    <location>
        <begin position="23"/>
        <end position="37"/>
    </location>
</feature>
<dbReference type="SUPFAM" id="SSF50044">
    <property type="entry name" value="SH3-domain"/>
    <property type="match status" value="1"/>
</dbReference>
<dbReference type="Gene3D" id="1.10.840.10">
    <property type="entry name" value="Ras guanine-nucleotide exchange factors catalytic domain"/>
    <property type="match status" value="1"/>
</dbReference>
<dbReference type="GO" id="GO:0005085">
    <property type="term" value="F:guanyl-nucleotide exchange factor activity"/>
    <property type="evidence" value="ECO:0007669"/>
    <property type="project" value="UniProtKB-KW"/>
</dbReference>
<dbReference type="EMBL" id="ML122253">
    <property type="protein sequence ID" value="RPD65061.1"/>
    <property type="molecule type" value="Genomic_DNA"/>
</dbReference>
<dbReference type="Gene3D" id="2.30.30.40">
    <property type="entry name" value="SH3 Domains"/>
    <property type="match status" value="1"/>
</dbReference>
<dbReference type="OrthoDB" id="10255964at2759"/>
<dbReference type="AlphaFoldDB" id="A0A5C2SN40"/>
<proteinExistence type="predicted"/>
<dbReference type="Proteomes" id="UP000313359">
    <property type="component" value="Unassembled WGS sequence"/>
</dbReference>
<gene>
    <name evidence="9" type="ORF">L227DRAFT_650179</name>
</gene>
<dbReference type="InterPro" id="IPR000651">
    <property type="entry name" value="Ras-like_Gua-exchang_fac_N"/>
</dbReference>
<dbReference type="SUPFAM" id="SSF48366">
    <property type="entry name" value="Ras GEF"/>
    <property type="match status" value="1"/>
</dbReference>
<dbReference type="InterPro" id="IPR036028">
    <property type="entry name" value="SH3-like_dom_sf"/>
</dbReference>
<dbReference type="SMART" id="SM00326">
    <property type="entry name" value="SH3"/>
    <property type="match status" value="1"/>
</dbReference>
<evidence type="ECO:0000259" key="6">
    <source>
        <dbReference type="PROSITE" id="PS50002"/>
    </source>
</evidence>
<evidence type="ECO:0000256" key="3">
    <source>
        <dbReference type="PROSITE-ProRule" id="PRU00168"/>
    </source>
</evidence>
<evidence type="ECO:0000313" key="10">
    <source>
        <dbReference type="Proteomes" id="UP000313359"/>
    </source>
</evidence>
<dbReference type="CDD" id="cd06224">
    <property type="entry name" value="REM"/>
    <property type="match status" value="1"/>
</dbReference>
<evidence type="ECO:0000256" key="1">
    <source>
        <dbReference type="ARBA" id="ARBA00022443"/>
    </source>
</evidence>
<dbReference type="SMART" id="SM00229">
    <property type="entry name" value="RasGEFN"/>
    <property type="match status" value="1"/>
</dbReference>
<name>A0A5C2SN40_9APHY</name>
<dbReference type="Pfam" id="PF00018">
    <property type="entry name" value="SH3_1"/>
    <property type="match status" value="1"/>
</dbReference>
<evidence type="ECO:0000259" key="7">
    <source>
        <dbReference type="PROSITE" id="PS50009"/>
    </source>
</evidence>
<feature type="compositionally biased region" description="Basic and acidic residues" evidence="5">
    <location>
        <begin position="282"/>
        <end position="292"/>
    </location>
</feature>